<evidence type="ECO:0000313" key="3">
    <source>
        <dbReference type="Proteomes" id="UP000003163"/>
    </source>
</evidence>
<dbReference type="STRING" id="1003232.J9D1N8"/>
<dbReference type="PROSITE" id="PS50833">
    <property type="entry name" value="BRIX"/>
    <property type="match status" value="1"/>
</dbReference>
<dbReference type="FunCoup" id="J9D1N8">
    <property type="interactions" value="186"/>
</dbReference>
<accession>J9D1N8</accession>
<dbReference type="OrthoDB" id="264354at2759"/>
<comment type="caution">
    <text evidence="2">The sequence shown here is derived from an EMBL/GenBank/DDBJ whole genome shotgun (WGS) entry which is preliminary data.</text>
</comment>
<dbReference type="AlphaFoldDB" id="J9D1N8"/>
<dbReference type="InterPro" id="IPR044281">
    <property type="entry name" value="IMP4/RPF1"/>
</dbReference>
<gene>
    <name evidence="2" type="ORF">EDEG_03723</name>
</gene>
<dbReference type="PANTHER" id="PTHR22734">
    <property type="entry name" value="U3 SMALL NUCLEOLAR RIBONUCLEOPROTEIN PROTEIN IMP4"/>
    <property type="match status" value="1"/>
</dbReference>
<sequence length="213" mass="24270">MTNTNCLVTTSKEASNKKTLTLVSELSKIIPNSTVNPRDPHNVVVKVIEQKGNPFSIQISANKNVSAEFCTNSIGDIINNSDVEENRSYVEFRIVEYRSMQQLNNKADPSSHLYPELVFNNFTTDLSSKIFEYISLVFPIVSTNLGNRVASFVAKNDFIYFRLYRYVFESRDNVQFQDVGPHLTLRLRKVVDKDGVNILNYSKLVYEGNNIVL</sequence>
<keyword evidence="3" id="KW-1185">Reference proteome</keyword>
<dbReference type="Pfam" id="PF04427">
    <property type="entry name" value="Brix"/>
    <property type="match status" value="1"/>
</dbReference>
<feature type="domain" description="Brix" evidence="1">
    <location>
        <begin position="5"/>
        <end position="196"/>
    </location>
</feature>
<dbReference type="Gene3D" id="3.40.50.10480">
    <property type="entry name" value="Probable brix-domain ribosomal biogenesis protein"/>
    <property type="match status" value="1"/>
</dbReference>
<dbReference type="GO" id="GO:0000460">
    <property type="term" value="P:maturation of 5.8S rRNA"/>
    <property type="evidence" value="ECO:0007669"/>
    <property type="project" value="TreeGrafter"/>
</dbReference>
<dbReference type="GO" id="GO:0000470">
    <property type="term" value="P:maturation of LSU-rRNA"/>
    <property type="evidence" value="ECO:0007669"/>
    <property type="project" value="TreeGrafter"/>
</dbReference>
<dbReference type="Proteomes" id="UP000003163">
    <property type="component" value="Unassembled WGS sequence"/>
</dbReference>
<protein>
    <recommendedName>
        <fullName evidence="1">Brix domain-containing protein</fullName>
    </recommendedName>
</protein>
<dbReference type="HOGENOM" id="CLU_127204_0_0_1"/>
<dbReference type="InParanoid" id="J9D1N8"/>
<name>J9D1N8_EDHAE</name>
<dbReference type="SMART" id="SM00879">
    <property type="entry name" value="Brix"/>
    <property type="match status" value="1"/>
</dbReference>
<dbReference type="GO" id="GO:0042134">
    <property type="term" value="F:rRNA primary transcript binding"/>
    <property type="evidence" value="ECO:0007669"/>
    <property type="project" value="InterPro"/>
</dbReference>
<reference evidence="3" key="2">
    <citation type="submission" date="2015-07" db="EMBL/GenBank/DDBJ databases">
        <title>Contrasting host-pathogen interactions and genome evolution in two generalist and specialist microsporidian pathogens of mosquitoes.</title>
        <authorList>
            <consortium name="The Broad Institute Genomics Platform"/>
            <consortium name="The Broad Institute Genome Sequencing Center for Infectious Disease"/>
            <person name="Cuomo C.A."/>
            <person name="Sanscrainte N.D."/>
            <person name="Goldberg J.M."/>
            <person name="Heiman D."/>
            <person name="Young S."/>
            <person name="Zeng Q."/>
            <person name="Becnel J.J."/>
            <person name="Birren B.W."/>
        </authorList>
    </citation>
    <scope>NUCLEOTIDE SEQUENCE [LARGE SCALE GENOMIC DNA]</scope>
    <source>
        <strain evidence="3">USNM 41457</strain>
    </source>
</reference>
<dbReference type="VEuPathDB" id="MicrosporidiaDB:EDEG_03723"/>
<proteinExistence type="predicted"/>
<evidence type="ECO:0000259" key="1">
    <source>
        <dbReference type="PROSITE" id="PS50833"/>
    </source>
</evidence>
<organism evidence="2 3">
    <name type="scientific">Edhazardia aedis (strain USNM 41457)</name>
    <name type="common">Microsporidian parasite</name>
    <dbReference type="NCBI Taxonomy" id="1003232"/>
    <lineage>
        <taxon>Eukaryota</taxon>
        <taxon>Fungi</taxon>
        <taxon>Fungi incertae sedis</taxon>
        <taxon>Microsporidia</taxon>
        <taxon>Edhazardia</taxon>
    </lineage>
</organism>
<dbReference type="GO" id="GO:0030687">
    <property type="term" value="C:preribosome, large subunit precursor"/>
    <property type="evidence" value="ECO:0007669"/>
    <property type="project" value="TreeGrafter"/>
</dbReference>
<reference evidence="2 3" key="1">
    <citation type="submission" date="2011-08" db="EMBL/GenBank/DDBJ databases">
        <authorList>
            <person name="Liu Z.J."/>
            <person name="Shi F.L."/>
            <person name="Lu J.Q."/>
            <person name="Li M."/>
            <person name="Wang Z.L."/>
        </authorList>
    </citation>
    <scope>NUCLEOTIDE SEQUENCE [LARGE SCALE GENOMIC DNA]</scope>
    <source>
        <strain evidence="2 3">USNM 41457</strain>
    </source>
</reference>
<dbReference type="EMBL" id="AFBI03000114">
    <property type="protein sequence ID" value="EJW01756.1"/>
    <property type="molecule type" value="Genomic_DNA"/>
</dbReference>
<dbReference type="InterPro" id="IPR007109">
    <property type="entry name" value="Brix"/>
</dbReference>
<dbReference type="PANTHER" id="PTHR22734:SF3">
    <property type="entry name" value="RIBOSOME PRODUCTION FACTOR 1"/>
    <property type="match status" value="1"/>
</dbReference>
<dbReference type="SUPFAM" id="SSF52954">
    <property type="entry name" value="Class II aaRS ABD-related"/>
    <property type="match status" value="1"/>
</dbReference>
<evidence type="ECO:0000313" key="2">
    <source>
        <dbReference type="EMBL" id="EJW01756.1"/>
    </source>
</evidence>
<dbReference type="GO" id="GO:0005730">
    <property type="term" value="C:nucleolus"/>
    <property type="evidence" value="ECO:0007669"/>
    <property type="project" value="TreeGrafter"/>
</dbReference>